<dbReference type="EMBL" id="GEBQ01023981">
    <property type="protein sequence ID" value="JAT15996.1"/>
    <property type="molecule type" value="Transcribed_RNA"/>
</dbReference>
<dbReference type="SUPFAM" id="SSF53098">
    <property type="entry name" value="Ribonuclease H-like"/>
    <property type="match status" value="1"/>
</dbReference>
<protein>
    <recommendedName>
        <fullName evidence="2">DNA-directed DNA polymerase</fullName>
    </recommendedName>
</protein>
<sequence>MPLQNDDSPSILKFKKFHFAFKVPIVAYCDFECILKKVDEIQSKYTKINENHEPMSFCVYLVIDENLPNEISSQLPDEPYLYRGENAAAKFMDYLISIANLISDLIDIYKPMNPLTVDEQERVNTATHCELCNLEFSMIDKPVKDHCHLTGRFRNVLCYDCNFKRQNQTFLPVFLHGSSNYDTHFIVKQLGCDQQKISVIPNSSEKYVSFSKETTGKIKLRFLDSFRFLSASLAQLANNLTKNQFQHTELFFTPEDLPFVTRKGVYPYEYTDSWAKLDENQLPNKDCFFNKITETHITDEEFEHAKEVWSRFDCRTLGDYSDLYLRTDVLLLADIFENFRKICICNYELDPANYLTLPSLTFDAMLKFTKVELELLHDYNMYMFIEKGIRGGISSCIKRHAKANNKDMNVLYDTNKPSSYLTYIDANNLYGWAMSKYIPKNNFHWLSNKEIEDFDVLSVPDDSPIGYIVECDIGCPSYLHDIHNDLPFLPEKKCPPNSKQPKLLTTLSEKKIIYVII</sequence>
<dbReference type="InterPro" id="IPR043502">
    <property type="entry name" value="DNA/RNA_pol_sf"/>
</dbReference>
<dbReference type="Pfam" id="PF02945">
    <property type="entry name" value="Endonuclease_7"/>
    <property type="match status" value="1"/>
</dbReference>
<dbReference type="InterPro" id="IPR038563">
    <property type="entry name" value="Endonuclease_7_sf"/>
</dbReference>
<dbReference type="GO" id="GO:0071897">
    <property type="term" value="P:DNA biosynthetic process"/>
    <property type="evidence" value="ECO:0007669"/>
    <property type="project" value="UniProtKB-ARBA"/>
</dbReference>
<dbReference type="GO" id="GO:0042575">
    <property type="term" value="C:DNA polymerase complex"/>
    <property type="evidence" value="ECO:0007669"/>
    <property type="project" value="UniProtKB-ARBA"/>
</dbReference>
<dbReference type="InterPro" id="IPR044925">
    <property type="entry name" value="His-Me_finger_sf"/>
</dbReference>
<dbReference type="InterPro" id="IPR004211">
    <property type="entry name" value="Endonuclease_7"/>
</dbReference>
<evidence type="ECO:0000313" key="1">
    <source>
        <dbReference type="EMBL" id="JAT15996.1"/>
    </source>
</evidence>
<dbReference type="Gene3D" id="3.40.1800.10">
    <property type="entry name" value="His-Me finger endonucleases"/>
    <property type="match status" value="1"/>
</dbReference>
<dbReference type="AlphaFoldDB" id="A0A1B6KX15"/>
<evidence type="ECO:0008006" key="2">
    <source>
        <dbReference type="Google" id="ProtNLM"/>
    </source>
</evidence>
<dbReference type="PANTHER" id="PTHR31511:SF12">
    <property type="entry name" value="RHO TERMINATION FACTOR N-TERMINAL DOMAIN-CONTAINING PROTEIN"/>
    <property type="match status" value="1"/>
</dbReference>
<name>A0A1B6KX15_9HEMI</name>
<accession>A0A1B6KX15</accession>
<proteinExistence type="predicted"/>
<dbReference type="InterPro" id="IPR012337">
    <property type="entry name" value="RNaseH-like_sf"/>
</dbReference>
<gene>
    <name evidence="1" type="ORF">g.48976</name>
</gene>
<reference evidence="1" key="1">
    <citation type="submission" date="2015-11" db="EMBL/GenBank/DDBJ databases">
        <title>De novo transcriptome assembly of four potential Pierce s Disease insect vectors from Arizona vineyards.</title>
        <authorList>
            <person name="Tassone E.E."/>
        </authorList>
    </citation>
    <scope>NUCLEOTIDE SEQUENCE</scope>
</reference>
<dbReference type="SUPFAM" id="SSF54060">
    <property type="entry name" value="His-Me finger endonucleases"/>
    <property type="match status" value="1"/>
</dbReference>
<organism evidence="1">
    <name type="scientific">Graphocephala atropunctata</name>
    <dbReference type="NCBI Taxonomy" id="36148"/>
    <lineage>
        <taxon>Eukaryota</taxon>
        <taxon>Metazoa</taxon>
        <taxon>Ecdysozoa</taxon>
        <taxon>Arthropoda</taxon>
        <taxon>Hexapoda</taxon>
        <taxon>Insecta</taxon>
        <taxon>Pterygota</taxon>
        <taxon>Neoptera</taxon>
        <taxon>Paraneoptera</taxon>
        <taxon>Hemiptera</taxon>
        <taxon>Auchenorrhyncha</taxon>
        <taxon>Membracoidea</taxon>
        <taxon>Cicadellidae</taxon>
        <taxon>Cicadellinae</taxon>
        <taxon>Cicadellini</taxon>
        <taxon>Graphocephala</taxon>
    </lineage>
</organism>
<dbReference type="SUPFAM" id="SSF56672">
    <property type="entry name" value="DNA/RNA polymerases"/>
    <property type="match status" value="1"/>
</dbReference>
<dbReference type="PANTHER" id="PTHR31511">
    <property type="entry name" value="PROTEIN CBG23764"/>
    <property type="match status" value="1"/>
</dbReference>